<organism evidence="1 2">
    <name type="scientific">Mixia osmundae (strain CBS 9802 / IAM 14324 / JCM 22182 / KY 12970)</name>
    <dbReference type="NCBI Taxonomy" id="764103"/>
    <lineage>
        <taxon>Eukaryota</taxon>
        <taxon>Fungi</taxon>
        <taxon>Dikarya</taxon>
        <taxon>Basidiomycota</taxon>
        <taxon>Pucciniomycotina</taxon>
        <taxon>Mixiomycetes</taxon>
        <taxon>Mixiales</taxon>
        <taxon>Mixiaceae</taxon>
        <taxon>Mixia</taxon>
    </lineage>
</organism>
<reference evidence="1 2" key="2">
    <citation type="journal article" date="2012" name="Open Biol.">
        <title>Characteristics of nucleosomes and linker DNA regions on the genome of the basidiomycete Mixia osmundae revealed by mono- and dinucleosome mapping.</title>
        <authorList>
            <person name="Nishida H."/>
            <person name="Kondo S."/>
            <person name="Matsumoto T."/>
            <person name="Suzuki Y."/>
            <person name="Yoshikawa H."/>
            <person name="Taylor T.D."/>
            <person name="Sugiyama J."/>
        </authorList>
    </citation>
    <scope>NUCLEOTIDE SEQUENCE [LARGE SCALE GENOMIC DNA]</scope>
    <source>
        <strain evidence="2">CBS 9802 / IAM 14324 / JCM 22182 / KY 12970</strain>
    </source>
</reference>
<evidence type="ECO:0000313" key="2">
    <source>
        <dbReference type="Proteomes" id="UP000009131"/>
    </source>
</evidence>
<protein>
    <submittedName>
        <fullName evidence="1">Uncharacterized protein</fullName>
    </submittedName>
</protein>
<keyword evidence="2" id="KW-1185">Reference proteome</keyword>
<dbReference type="AlphaFoldDB" id="G7DUN1"/>
<gene>
    <name evidence="1" type="primary">Mo00940</name>
    <name evidence="1" type="ORF">E5Q_00940</name>
</gene>
<dbReference type="InParanoid" id="G7DUN1"/>
<dbReference type="Proteomes" id="UP000009131">
    <property type="component" value="Unassembled WGS sequence"/>
</dbReference>
<comment type="caution">
    <text evidence="1">The sequence shown here is derived from an EMBL/GenBank/DDBJ whole genome shotgun (WGS) entry which is preliminary data.</text>
</comment>
<dbReference type="HOGENOM" id="CLU_3260690_0_0_1"/>
<sequence length="42" mass="4904">MDERRYQRAICLGKASRNVVQSAEHHIMVSSFFFVSLQMSRS</sequence>
<proteinExistence type="predicted"/>
<accession>G7DUN1</accession>
<name>G7DUN1_MIXOS</name>
<evidence type="ECO:0000313" key="1">
    <source>
        <dbReference type="EMBL" id="GAA94291.1"/>
    </source>
</evidence>
<dbReference type="EMBL" id="BABT02000029">
    <property type="protein sequence ID" value="GAA94291.1"/>
    <property type="molecule type" value="Genomic_DNA"/>
</dbReference>
<reference evidence="1 2" key="1">
    <citation type="journal article" date="2011" name="J. Gen. Appl. Microbiol.">
        <title>Draft genome sequencing of the enigmatic basidiomycete Mixia osmundae.</title>
        <authorList>
            <person name="Nishida H."/>
            <person name="Nagatsuka Y."/>
            <person name="Sugiyama J."/>
        </authorList>
    </citation>
    <scope>NUCLEOTIDE SEQUENCE [LARGE SCALE GENOMIC DNA]</scope>
    <source>
        <strain evidence="2">CBS 9802 / IAM 14324 / JCM 22182 / KY 12970</strain>
    </source>
</reference>